<proteinExistence type="inferred from homology"/>
<dbReference type="RefSeq" id="WP_326014718.1">
    <property type="nucleotide sequence ID" value="NZ_JAOZYC010000032.1"/>
</dbReference>
<dbReference type="Gene3D" id="2.30.31.20">
    <property type="entry name" value="Sporulation-specific cell division protein SsgB"/>
    <property type="match status" value="1"/>
</dbReference>
<keyword evidence="6" id="KW-0131">Cell cycle</keyword>
<reference evidence="7 8" key="1">
    <citation type="submission" date="2022-10" db="EMBL/GenBank/DDBJ databases">
        <authorList>
            <person name="Xie J."/>
            <person name="Shen N."/>
        </authorList>
    </citation>
    <scope>NUCLEOTIDE SEQUENCE [LARGE SCALE GENOMIC DNA]</scope>
    <source>
        <strain evidence="7 8">YIM65594</strain>
    </source>
</reference>
<keyword evidence="4" id="KW-0749">Sporulation</keyword>
<evidence type="ECO:0000256" key="5">
    <source>
        <dbReference type="ARBA" id="ARBA00023210"/>
    </source>
</evidence>
<keyword evidence="3" id="KW-0132">Cell division</keyword>
<gene>
    <name evidence="7" type="ORF">OKJ99_06080</name>
</gene>
<sequence>MDADDITPGSGDAPDTRDAPDELVGVIAAMARWGDDLFHPVEVELRFRLTDPLAVTVTAWGGAEAGVPGSVLWPLSRDLLLDGLERAAGDGDVRVAPYRVPGRDQLVIVDLRSAPGEPQLVLTHDALAQFLVRTERMLPEREGRLEGLIDRALRDLAPGDDT</sequence>
<evidence type="ECO:0000313" key="7">
    <source>
        <dbReference type="EMBL" id="MEB8337082.1"/>
    </source>
</evidence>
<name>A0ABU6F0C3_9ACTN</name>
<evidence type="ECO:0000313" key="8">
    <source>
        <dbReference type="Proteomes" id="UP001354931"/>
    </source>
</evidence>
<comment type="subcellular location">
    <subcellularLocation>
        <location evidence="1">Cell septum</location>
    </subcellularLocation>
</comment>
<protein>
    <submittedName>
        <fullName evidence="7">SsgA family sporulation/cell division regulator</fullName>
    </submittedName>
</protein>
<dbReference type="EMBL" id="JAOZYC010000032">
    <property type="protein sequence ID" value="MEB8337082.1"/>
    <property type="molecule type" value="Genomic_DNA"/>
</dbReference>
<comment type="caution">
    <text evidence="7">The sequence shown here is derived from an EMBL/GenBank/DDBJ whole genome shotgun (WGS) entry which is preliminary data.</text>
</comment>
<keyword evidence="5" id="KW-0717">Septation</keyword>
<organism evidence="7 8">
    <name type="scientific">Streptomyces endophyticus</name>
    <dbReference type="NCBI Taxonomy" id="714166"/>
    <lineage>
        <taxon>Bacteria</taxon>
        <taxon>Bacillati</taxon>
        <taxon>Actinomycetota</taxon>
        <taxon>Actinomycetes</taxon>
        <taxon>Kitasatosporales</taxon>
        <taxon>Streptomycetaceae</taxon>
        <taxon>Streptomyces</taxon>
    </lineage>
</organism>
<accession>A0ABU6F0C3</accession>
<evidence type="ECO:0000256" key="2">
    <source>
        <dbReference type="ARBA" id="ARBA00009323"/>
    </source>
</evidence>
<evidence type="ECO:0000256" key="3">
    <source>
        <dbReference type="ARBA" id="ARBA00022618"/>
    </source>
</evidence>
<dbReference type="InterPro" id="IPR038658">
    <property type="entry name" value="SsgB_sf"/>
</dbReference>
<keyword evidence="8" id="KW-1185">Reference proteome</keyword>
<evidence type="ECO:0000256" key="4">
    <source>
        <dbReference type="ARBA" id="ARBA00022969"/>
    </source>
</evidence>
<dbReference type="Proteomes" id="UP001354931">
    <property type="component" value="Unassembled WGS sequence"/>
</dbReference>
<dbReference type="Pfam" id="PF04686">
    <property type="entry name" value="SsgA"/>
    <property type="match status" value="1"/>
</dbReference>
<comment type="similarity">
    <text evidence="2">Belongs to the SsgA family.</text>
</comment>
<dbReference type="InterPro" id="IPR006776">
    <property type="entry name" value="SsgB"/>
</dbReference>
<evidence type="ECO:0000256" key="1">
    <source>
        <dbReference type="ARBA" id="ARBA00004431"/>
    </source>
</evidence>
<evidence type="ECO:0000256" key="6">
    <source>
        <dbReference type="ARBA" id="ARBA00023306"/>
    </source>
</evidence>